<dbReference type="Pfam" id="PF01051">
    <property type="entry name" value="Rep3_N"/>
    <property type="match status" value="1"/>
</dbReference>
<feature type="domain" description="Initiator Rep protein WH1" evidence="2">
    <location>
        <begin position="72"/>
        <end position="214"/>
    </location>
</feature>
<dbReference type="AlphaFoldDB" id="A0A1W1UJ14"/>
<dbReference type="Pfam" id="PF21205">
    <property type="entry name" value="Rep3_C"/>
    <property type="match status" value="1"/>
</dbReference>
<evidence type="ECO:0000259" key="2">
    <source>
        <dbReference type="Pfam" id="PF01051"/>
    </source>
</evidence>
<dbReference type="InterPro" id="IPR036388">
    <property type="entry name" value="WH-like_DNA-bd_sf"/>
</dbReference>
<dbReference type="SUPFAM" id="SSF46785">
    <property type="entry name" value="Winged helix' DNA-binding domain"/>
    <property type="match status" value="2"/>
</dbReference>
<dbReference type="InterPro" id="IPR000525">
    <property type="entry name" value="Initiator_Rep_WH1"/>
</dbReference>
<dbReference type="GO" id="GO:0003887">
    <property type="term" value="F:DNA-directed DNA polymerase activity"/>
    <property type="evidence" value="ECO:0007669"/>
    <property type="project" value="InterPro"/>
</dbReference>
<gene>
    <name evidence="3" type="ORF">SAMN00120144_3639</name>
</gene>
<evidence type="ECO:0000313" key="4">
    <source>
        <dbReference type="Proteomes" id="UP000192266"/>
    </source>
</evidence>
<keyword evidence="4" id="KW-1185">Reference proteome</keyword>
<evidence type="ECO:0000313" key="3">
    <source>
        <dbReference type="EMBL" id="SMB81003.1"/>
    </source>
</evidence>
<dbReference type="EMBL" id="FWWW01000026">
    <property type="protein sequence ID" value="SMB81003.1"/>
    <property type="molecule type" value="Genomic_DNA"/>
</dbReference>
<sequence>MALRVCIKPNYVKNGTRRAWGDIYVKNGTRTGLLREAILFSRFFAYLHRPPPARYALPMLPPPPAALYPRAYQANALVRAPLKLTHVEARIFALALGCIHQDQTELPGISIPLSRVMTQKKGGSVYETIRDACKSLMSKVVSIESQTGNKKRFTAYSIISYIDLNEGTGFLTGNFAPEIKPFLLQLAEQYTHVEIETLLTLKSAHAHRLYWLLKSWDDVGLWEVDFETLRKQVLGDDNDVTYTLFYDFKRYVLEPALRELHSLGWVVVYQPVKEGKKVKGVRFTIPKPLAQLGEEGLPEPAARTSSKARPVEKQMSLALAAELPTLQQRIVTRLQKLKMTAAQIQHVLDFMGDDEARIAKLMKVSHPLLRDYEAGNKVFDNLGGVATNLLKTEFPGLYPTLK</sequence>
<reference evidence="3 4" key="1">
    <citation type="submission" date="2017-04" db="EMBL/GenBank/DDBJ databases">
        <authorList>
            <person name="Afonso C.L."/>
            <person name="Miller P.J."/>
            <person name="Scott M.A."/>
            <person name="Spackman E."/>
            <person name="Goraichik I."/>
            <person name="Dimitrov K.M."/>
            <person name="Suarez D.L."/>
            <person name="Swayne D.E."/>
        </authorList>
    </citation>
    <scope>NUCLEOTIDE SEQUENCE [LARGE SCALE GENOMIC DNA]</scope>
    <source>
        <strain evidence="3 4">DSM 11622</strain>
    </source>
</reference>
<evidence type="ECO:0000256" key="1">
    <source>
        <dbReference type="ARBA" id="ARBA00038283"/>
    </source>
</evidence>
<comment type="similarity">
    <text evidence="1">Belongs to the initiator RepB protein family.</text>
</comment>
<proteinExistence type="inferred from homology"/>
<dbReference type="InterPro" id="IPR036390">
    <property type="entry name" value="WH_DNA-bd_sf"/>
</dbReference>
<organism evidence="3 4">
    <name type="scientific">Hymenobacter roseosalivarius DSM 11622</name>
    <dbReference type="NCBI Taxonomy" id="645990"/>
    <lineage>
        <taxon>Bacteria</taxon>
        <taxon>Pseudomonadati</taxon>
        <taxon>Bacteroidota</taxon>
        <taxon>Cytophagia</taxon>
        <taxon>Cytophagales</taxon>
        <taxon>Hymenobacteraceae</taxon>
        <taxon>Hymenobacter</taxon>
    </lineage>
</organism>
<protein>
    <submittedName>
        <fullName evidence="3">Initiator RepB protein</fullName>
    </submittedName>
</protein>
<accession>A0A1W1UJ14</accession>
<dbReference type="STRING" id="645990.SAMN00120144_3639"/>
<dbReference type="GO" id="GO:0006270">
    <property type="term" value="P:DNA replication initiation"/>
    <property type="evidence" value="ECO:0007669"/>
    <property type="project" value="InterPro"/>
</dbReference>
<name>A0A1W1UJ14_9BACT</name>
<dbReference type="Gene3D" id="1.10.10.10">
    <property type="entry name" value="Winged helix-like DNA-binding domain superfamily/Winged helix DNA-binding domain"/>
    <property type="match status" value="2"/>
</dbReference>
<dbReference type="Proteomes" id="UP000192266">
    <property type="component" value="Unassembled WGS sequence"/>
</dbReference>